<dbReference type="STRING" id="1156394.T0R304"/>
<comment type="similarity">
    <text evidence="2">Belongs to the NOSIP family.</text>
</comment>
<evidence type="ECO:0000256" key="2">
    <source>
        <dbReference type="ARBA" id="ARBA00008126"/>
    </source>
</evidence>
<dbReference type="SUPFAM" id="SSF57850">
    <property type="entry name" value="RING/U-box"/>
    <property type="match status" value="1"/>
</dbReference>
<evidence type="ECO:0000256" key="4">
    <source>
        <dbReference type="SAM" id="MobiDB-lite"/>
    </source>
</evidence>
<accession>T0R304</accession>
<name>T0R304_SAPDV</name>
<dbReference type="GO" id="GO:0061630">
    <property type="term" value="F:ubiquitin protein ligase activity"/>
    <property type="evidence" value="ECO:0007669"/>
    <property type="project" value="InterPro"/>
</dbReference>
<evidence type="ECO:0000256" key="1">
    <source>
        <dbReference type="ARBA" id="ARBA00004123"/>
    </source>
</evidence>
<organism evidence="6 7">
    <name type="scientific">Saprolegnia diclina (strain VS20)</name>
    <dbReference type="NCBI Taxonomy" id="1156394"/>
    <lineage>
        <taxon>Eukaryota</taxon>
        <taxon>Sar</taxon>
        <taxon>Stramenopiles</taxon>
        <taxon>Oomycota</taxon>
        <taxon>Saprolegniomycetes</taxon>
        <taxon>Saprolegniales</taxon>
        <taxon>Saprolegniaceae</taxon>
        <taxon>Saprolegnia</taxon>
    </lineage>
</organism>
<dbReference type="InterPro" id="IPR013083">
    <property type="entry name" value="Znf_RING/FYVE/PHD"/>
</dbReference>
<dbReference type="GeneID" id="19956480"/>
<dbReference type="PANTHER" id="PTHR13063:SF10">
    <property type="entry name" value="NITRIC OXIDE SYNTHASE-INTERACTING PROTEIN"/>
    <property type="match status" value="1"/>
</dbReference>
<dbReference type="RefSeq" id="XP_008620157.1">
    <property type="nucleotide sequence ID" value="XM_008621935.1"/>
</dbReference>
<feature type="domain" description="Nitric oxide synthase-interacting protein zinc-finger" evidence="5">
    <location>
        <begin position="4"/>
        <end position="77"/>
    </location>
</feature>
<sequence length="284" mass="31522">MSRHSKNSTATHHFTYREKQAAGHGTLKRRFGKDAQLAFGSCCLCLKPILDKMEPLASPCGFLFCKGCIYANLLAQKKQIKLNVEAFKAQEEGRAAKDEATKHEAERTQLEAKMSGTTAVPFKKSAAERAALQIMSKVDLETLEEKSHELKRTSFWVPGFTPTAEVTMDKPDELTRDPMSNKPLKLKHLMPVQLKRSENETKGESVVLCAVSNKAITHQMAVLLRPSGQVIMESCLKEMVTPSMTCPITGLKLRTKDIVHLQAGGTSYSAHSQVEAKKYRPSMT</sequence>
<dbReference type="FunCoup" id="T0R304">
    <property type="interactions" value="306"/>
</dbReference>
<keyword evidence="7" id="KW-1185">Reference proteome</keyword>
<dbReference type="OrthoDB" id="116827at2759"/>
<gene>
    <name evidence="6" type="ORF">SDRG_15753</name>
</gene>
<dbReference type="VEuPathDB" id="FungiDB:SDRG_15753"/>
<evidence type="ECO:0000259" key="5">
    <source>
        <dbReference type="Pfam" id="PF15906"/>
    </source>
</evidence>
<dbReference type="Pfam" id="PF15906">
    <property type="entry name" value="zf-NOSIP"/>
    <property type="match status" value="1"/>
</dbReference>
<dbReference type="InParanoid" id="T0R304"/>
<evidence type="ECO:0000256" key="3">
    <source>
        <dbReference type="ARBA" id="ARBA00023242"/>
    </source>
</evidence>
<dbReference type="EMBL" id="JH767232">
    <property type="protein sequence ID" value="EQC26408.1"/>
    <property type="molecule type" value="Genomic_DNA"/>
</dbReference>
<reference evidence="6 7" key="1">
    <citation type="submission" date="2012-04" db="EMBL/GenBank/DDBJ databases">
        <title>The Genome Sequence of Saprolegnia declina VS20.</title>
        <authorList>
            <consortium name="The Broad Institute Genome Sequencing Platform"/>
            <person name="Russ C."/>
            <person name="Nusbaum C."/>
            <person name="Tyler B."/>
            <person name="van West P."/>
            <person name="Dieguez-Uribeondo J."/>
            <person name="de Bruijn I."/>
            <person name="Tripathy S."/>
            <person name="Jiang R."/>
            <person name="Young S.K."/>
            <person name="Zeng Q."/>
            <person name="Gargeya S."/>
            <person name="Fitzgerald M."/>
            <person name="Haas B."/>
            <person name="Abouelleil A."/>
            <person name="Alvarado L."/>
            <person name="Arachchi H.M."/>
            <person name="Berlin A."/>
            <person name="Chapman S.B."/>
            <person name="Goldberg J."/>
            <person name="Griggs A."/>
            <person name="Gujja S."/>
            <person name="Hansen M."/>
            <person name="Howarth C."/>
            <person name="Imamovic A."/>
            <person name="Larimer J."/>
            <person name="McCowen C."/>
            <person name="Montmayeur A."/>
            <person name="Murphy C."/>
            <person name="Neiman D."/>
            <person name="Pearson M."/>
            <person name="Priest M."/>
            <person name="Roberts A."/>
            <person name="Saif S."/>
            <person name="Shea T."/>
            <person name="Sisk P."/>
            <person name="Sykes S."/>
            <person name="Wortman J."/>
            <person name="Nusbaum C."/>
            <person name="Birren B."/>
        </authorList>
    </citation>
    <scope>NUCLEOTIDE SEQUENCE [LARGE SCALE GENOMIC DNA]</scope>
    <source>
        <strain evidence="6 7">VS20</strain>
    </source>
</reference>
<keyword evidence="3" id="KW-0539">Nucleus</keyword>
<dbReference type="InterPro" id="IPR016818">
    <property type="entry name" value="NOSIP"/>
</dbReference>
<dbReference type="InterPro" id="IPR031790">
    <property type="entry name" value="Znf-NOSIP"/>
</dbReference>
<dbReference type="AlphaFoldDB" id="T0R304"/>
<dbReference type="GO" id="GO:0005634">
    <property type="term" value="C:nucleus"/>
    <property type="evidence" value="ECO:0007669"/>
    <property type="project" value="UniProtKB-SubCell"/>
</dbReference>
<comment type="subcellular location">
    <subcellularLocation>
        <location evidence="1">Nucleus</location>
    </subcellularLocation>
</comment>
<evidence type="ECO:0000313" key="7">
    <source>
        <dbReference type="Proteomes" id="UP000030762"/>
    </source>
</evidence>
<proteinExistence type="inferred from homology"/>
<dbReference type="Gene3D" id="3.30.40.10">
    <property type="entry name" value="Zinc/RING finger domain, C3HC4 (zinc finger)"/>
    <property type="match status" value="2"/>
</dbReference>
<dbReference type="eggNOG" id="KOG3039">
    <property type="taxonomic scope" value="Eukaryota"/>
</dbReference>
<feature type="region of interest" description="Disordered" evidence="4">
    <location>
        <begin position="95"/>
        <end position="116"/>
    </location>
</feature>
<dbReference type="PANTHER" id="PTHR13063">
    <property type="entry name" value="ENOS INTERACTING PROTEIN"/>
    <property type="match status" value="1"/>
</dbReference>
<evidence type="ECO:0000313" key="6">
    <source>
        <dbReference type="EMBL" id="EQC26408.1"/>
    </source>
</evidence>
<feature type="compositionally biased region" description="Basic and acidic residues" evidence="4">
    <location>
        <begin position="95"/>
        <end position="110"/>
    </location>
</feature>
<protein>
    <recommendedName>
        <fullName evidence="5">Nitric oxide synthase-interacting protein zinc-finger domain-containing protein</fullName>
    </recommendedName>
</protein>
<dbReference type="Proteomes" id="UP000030762">
    <property type="component" value="Unassembled WGS sequence"/>
</dbReference>
<dbReference type="CDD" id="cd16662">
    <property type="entry name" value="RING-Ubox2_NOSIP"/>
    <property type="match status" value="1"/>
</dbReference>
<dbReference type="OMA" id="PCVTKFM"/>